<dbReference type="Proteomes" id="UP000004994">
    <property type="component" value="Chromosome 11"/>
</dbReference>
<dbReference type="PaxDb" id="4081-Solyc11g066530.1.1"/>
<sequence>MKVTPMKKKVKPNDVKGVVVVDEDPVWQKPVKIEDESAGNVFQR</sequence>
<name>A0A3Q7IZP7_SOLLC</name>
<organism evidence="1">
    <name type="scientific">Solanum lycopersicum</name>
    <name type="common">Tomato</name>
    <name type="synonym">Lycopersicon esculentum</name>
    <dbReference type="NCBI Taxonomy" id="4081"/>
    <lineage>
        <taxon>Eukaryota</taxon>
        <taxon>Viridiplantae</taxon>
        <taxon>Streptophyta</taxon>
        <taxon>Embryophyta</taxon>
        <taxon>Tracheophyta</taxon>
        <taxon>Spermatophyta</taxon>
        <taxon>Magnoliopsida</taxon>
        <taxon>eudicotyledons</taxon>
        <taxon>Gunneridae</taxon>
        <taxon>Pentapetalae</taxon>
        <taxon>asterids</taxon>
        <taxon>lamiids</taxon>
        <taxon>Solanales</taxon>
        <taxon>Solanaceae</taxon>
        <taxon>Solanoideae</taxon>
        <taxon>Solaneae</taxon>
        <taxon>Solanum</taxon>
        <taxon>Solanum subgen. Lycopersicon</taxon>
    </lineage>
</organism>
<reference evidence="1" key="2">
    <citation type="submission" date="2019-01" db="UniProtKB">
        <authorList>
            <consortium name="EnsemblPlants"/>
        </authorList>
    </citation>
    <scope>IDENTIFICATION</scope>
    <source>
        <strain evidence="1">cv. Heinz 1706</strain>
    </source>
</reference>
<evidence type="ECO:0000313" key="2">
    <source>
        <dbReference type="Proteomes" id="UP000004994"/>
    </source>
</evidence>
<dbReference type="AlphaFoldDB" id="A0A3Q7IZP7"/>
<keyword evidence="2" id="KW-1185">Reference proteome</keyword>
<accession>A0A3Q7IZP7</accession>
<evidence type="ECO:0000313" key="1">
    <source>
        <dbReference type="EnsemblPlants" id="Solyc11g066530.2.1"/>
    </source>
</evidence>
<dbReference type="InParanoid" id="A0A3Q7IZP7"/>
<dbReference type="EnsemblPlants" id="Solyc11g066530.2.1">
    <property type="protein sequence ID" value="Solyc11g066530.2.1"/>
    <property type="gene ID" value="Solyc11g066530.2"/>
</dbReference>
<protein>
    <submittedName>
        <fullName evidence="1">Uncharacterized protein</fullName>
    </submittedName>
</protein>
<proteinExistence type="predicted"/>
<reference evidence="1" key="1">
    <citation type="journal article" date="2012" name="Nature">
        <title>The tomato genome sequence provides insights into fleshy fruit evolution.</title>
        <authorList>
            <consortium name="Tomato Genome Consortium"/>
        </authorList>
    </citation>
    <scope>NUCLEOTIDE SEQUENCE [LARGE SCALE GENOMIC DNA]</scope>
    <source>
        <strain evidence="1">cv. Heinz 1706</strain>
    </source>
</reference>
<dbReference type="Gramene" id="Solyc11g066530.2.1">
    <property type="protein sequence ID" value="Solyc11g066530.2.1"/>
    <property type="gene ID" value="Solyc11g066530.2"/>
</dbReference>